<keyword evidence="2" id="KW-1185">Reference proteome</keyword>
<evidence type="ECO:0000313" key="1">
    <source>
        <dbReference type="EMBL" id="KAH9309635.1"/>
    </source>
</evidence>
<feature type="non-terminal residue" evidence="1">
    <location>
        <position position="56"/>
    </location>
</feature>
<gene>
    <name evidence="1" type="ORF">KI387_037546</name>
</gene>
<sequence length="56" mass="6307">SRVRLSSDLMSIQRSFRLRLDNLANMPLCTVCKEAYPGIKVKLTATGPICTRCYSE</sequence>
<comment type="caution">
    <text evidence="1">The sequence shown here is derived from an EMBL/GenBank/DDBJ whole genome shotgun (WGS) entry which is preliminary data.</text>
</comment>
<feature type="non-terminal residue" evidence="1">
    <location>
        <position position="1"/>
    </location>
</feature>
<name>A0AA38L632_TAXCH</name>
<protein>
    <submittedName>
        <fullName evidence="1">Uncharacterized protein</fullName>
    </submittedName>
</protein>
<organism evidence="1 2">
    <name type="scientific">Taxus chinensis</name>
    <name type="common">Chinese yew</name>
    <name type="synonym">Taxus wallichiana var. chinensis</name>
    <dbReference type="NCBI Taxonomy" id="29808"/>
    <lineage>
        <taxon>Eukaryota</taxon>
        <taxon>Viridiplantae</taxon>
        <taxon>Streptophyta</taxon>
        <taxon>Embryophyta</taxon>
        <taxon>Tracheophyta</taxon>
        <taxon>Spermatophyta</taxon>
        <taxon>Pinopsida</taxon>
        <taxon>Pinidae</taxon>
        <taxon>Conifers II</taxon>
        <taxon>Cupressales</taxon>
        <taxon>Taxaceae</taxon>
        <taxon>Taxus</taxon>
    </lineage>
</organism>
<dbReference type="AlphaFoldDB" id="A0AA38L632"/>
<accession>A0AA38L632</accession>
<reference evidence="1 2" key="1">
    <citation type="journal article" date="2021" name="Nat. Plants">
        <title>The Taxus genome provides insights into paclitaxel biosynthesis.</title>
        <authorList>
            <person name="Xiong X."/>
            <person name="Gou J."/>
            <person name="Liao Q."/>
            <person name="Li Y."/>
            <person name="Zhou Q."/>
            <person name="Bi G."/>
            <person name="Li C."/>
            <person name="Du R."/>
            <person name="Wang X."/>
            <person name="Sun T."/>
            <person name="Guo L."/>
            <person name="Liang H."/>
            <person name="Lu P."/>
            <person name="Wu Y."/>
            <person name="Zhang Z."/>
            <person name="Ro D.K."/>
            <person name="Shang Y."/>
            <person name="Huang S."/>
            <person name="Yan J."/>
        </authorList>
    </citation>
    <scope>NUCLEOTIDE SEQUENCE [LARGE SCALE GENOMIC DNA]</scope>
    <source>
        <strain evidence="1">Ta-2019</strain>
    </source>
</reference>
<evidence type="ECO:0000313" key="2">
    <source>
        <dbReference type="Proteomes" id="UP000824469"/>
    </source>
</evidence>
<dbReference type="EMBL" id="JAHRHJ020000007">
    <property type="protein sequence ID" value="KAH9309635.1"/>
    <property type="molecule type" value="Genomic_DNA"/>
</dbReference>
<dbReference type="Proteomes" id="UP000824469">
    <property type="component" value="Unassembled WGS sequence"/>
</dbReference>
<proteinExistence type="predicted"/>